<gene>
    <name evidence="1" type="ORF">ACFQVD_10540</name>
</gene>
<proteinExistence type="predicted"/>
<sequence length="114" mass="12288">MSTNDVGILWLEAVTRDGVTITVNAVARALVTDPAACASYPGSPGAAMLAAAEAEIRRYVGERDLSRLSRRVDLAGDAYGGTCHWGVEVTLVALTRVEMRLQEDLIRWAERLAS</sequence>
<name>A0ABW2SW67_9ACTN</name>
<evidence type="ECO:0000313" key="2">
    <source>
        <dbReference type="Proteomes" id="UP001596514"/>
    </source>
</evidence>
<dbReference type="EMBL" id="JBHTEE010000001">
    <property type="protein sequence ID" value="MFC7600533.1"/>
    <property type="molecule type" value="Genomic_DNA"/>
</dbReference>
<dbReference type="RefSeq" id="WP_343966177.1">
    <property type="nucleotide sequence ID" value="NZ_BAAAGK010000038.1"/>
</dbReference>
<keyword evidence="2" id="KW-1185">Reference proteome</keyword>
<evidence type="ECO:0000313" key="1">
    <source>
        <dbReference type="EMBL" id="MFC7600533.1"/>
    </source>
</evidence>
<accession>A0ABW2SW67</accession>
<reference evidence="2" key="1">
    <citation type="journal article" date="2019" name="Int. J. Syst. Evol. Microbiol.">
        <title>The Global Catalogue of Microorganisms (GCM) 10K type strain sequencing project: providing services to taxonomists for standard genome sequencing and annotation.</title>
        <authorList>
            <consortium name="The Broad Institute Genomics Platform"/>
            <consortium name="The Broad Institute Genome Sequencing Center for Infectious Disease"/>
            <person name="Wu L."/>
            <person name="Ma J."/>
        </authorList>
    </citation>
    <scope>NUCLEOTIDE SEQUENCE [LARGE SCALE GENOMIC DNA]</scope>
    <source>
        <strain evidence="2">JCM 10083</strain>
    </source>
</reference>
<dbReference type="SUPFAM" id="SSF117892">
    <property type="entry name" value="Band 7/SPFH domain"/>
    <property type="match status" value="1"/>
</dbReference>
<dbReference type="Proteomes" id="UP001596514">
    <property type="component" value="Unassembled WGS sequence"/>
</dbReference>
<dbReference type="Gene3D" id="3.30.479.30">
    <property type="entry name" value="Band 7 domain"/>
    <property type="match status" value="1"/>
</dbReference>
<comment type="caution">
    <text evidence="1">The sequence shown here is derived from an EMBL/GenBank/DDBJ whole genome shotgun (WGS) entry which is preliminary data.</text>
</comment>
<organism evidence="1 2">
    <name type="scientific">Streptosporangium amethystogenes subsp. fukuiense</name>
    <dbReference type="NCBI Taxonomy" id="698418"/>
    <lineage>
        <taxon>Bacteria</taxon>
        <taxon>Bacillati</taxon>
        <taxon>Actinomycetota</taxon>
        <taxon>Actinomycetes</taxon>
        <taxon>Streptosporangiales</taxon>
        <taxon>Streptosporangiaceae</taxon>
        <taxon>Streptosporangium</taxon>
    </lineage>
</organism>
<dbReference type="InterPro" id="IPR036013">
    <property type="entry name" value="Band_7/SPFH_dom_sf"/>
</dbReference>
<protein>
    <submittedName>
        <fullName evidence="1">Uncharacterized protein</fullName>
    </submittedName>
</protein>